<dbReference type="Gene3D" id="3.40.30.10">
    <property type="entry name" value="Glutaredoxin"/>
    <property type="match status" value="1"/>
</dbReference>
<dbReference type="AlphaFoldDB" id="A0A286GG06"/>
<dbReference type="Proteomes" id="UP000219621">
    <property type="component" value="Unassembled WGS sequence"/>
</dbReference>
<dbReference type="RefSeq" id="WP_141415094.1">
    <property type="nucleotide sequence ID" value="NZ_OCNJ01000003.1"/>
</dbReference>
<keyword evidence="2" id="KW-1185">Reference proteome</keyword>
<organism evidence="1 2">
    <name type="scientific">Caenispirillum bisanense</name>
    <dbReference type="NCBI Taxonomy" id="414052"/>
    <lineage>
        <taxon>Bacteria</taxon>
        <taxon>Pseudomonadati</taxon>
        <taxon>Pseudomonadota</taxon>
        <taxon>Alphaproteobacteria</taxon>
        <taxon>Rhodospirillales</taxon>
        <taxon>Novispirillaceae</taxon>
        <taxon>Caenispirillum</taxon>
    </lineage>
</organism>
<sequence length="92" mass="9458">MTETSPCRVLVCTHYRFGPQAQSCAMRGSEELLAALQQAAAEGRLAAEVEVGVCFGHCTIGPNVKIVGGALLHGVAPHDVAAVVDAVAARSD</sequence>
<accession>A0A286GG06</accession>
<evidence type="ECO:0008006" key="3">
    <source>
        <dbReference type="Google" id="ProtNLM"/>
    </source>
</evidence>
<evidence type="ECO:0000313" key="1">
    <source>
        <dbReference type="EMBL" id="SOD94059.1"/>
    </source>
</evidence>
<dbReference type="EMBL" id="OCNJ01000003">
    <property type="protein sequence ID" value="SOD94059.1"/>
    <property type="molecule type" value="Genomic_DNA"/>
</dbReference>
<gene>
    <name evidence="1" type="ORF">SAMN05421508_103335</name>
</gene>
<protein>
    <recommendedName>
        <fullName evidence="3">Thioredoxin-like [2Fe-2S] ferredoxin</fullName>
    </recommendedName>
</protein>
<reference evidence="1 2" key="1">
    <citation type="submission" date="2017-09" db="EMBL/GenBank/DDBJ databases">
        <authorList>
            <person name="Ehlers B."/>
            <person name="Leendertz F.H."/>
        </authorList>
    </citation>
    <scope>NUCLEOTIDE SEQUENCE [LARGE SCALE GENOMIC DNA]</scope>
    <source>
        <strain evidence="1 2">USBA 140</strain>
    </source>
</reference>
<dbReference type="InterPro" id="IPR036249">
    <property type="entry name" value="Thioredoxin-like_sf"/>
</dbReference>
<evidence type="ECO:0000313" key="2">
    <source>
        <dbReference type="Proteomes" id="UP000219621"/>
    </source>
</evidence>
<proteinExistence type="predicted"/>
<name>A0A286GG06_9PROT</name>
<dbReference type="SUPFAM" id="SSF52833">
    <property type="entry name" value="Thioredoxin-like"/>
    <property type="match status" value="1"/>
</dbReference>